<gene>
    <name evidence="3" type="ORF">METZ01_LOCUS94525</name>
</gene>
<dbReference type="Gene3D" id="3.30.70.1230">
    <property type="entry name" value="Nucleotide cyclase"/>
    <property type="match status" value="1"/>
</dbReference>
<dbReference type="PANTHER" id="PTHR43081">
    <property type="entry name" value="ADENYLATE CYCLASE, TERMINAL-DIFFERENTIATION SPECIFIC-RELATED"/>
    <property type="match status" value="1"/>
</dbReference>
<dbReference type="InterPro" id="IPR001054">
    <property type="entry name" value="A/G_cyclase"/>
</dbReference>
<dbReference type="AlphaFoldDB" id="A0A381VNN2"/>
<evidence type="ECO:0008006" key="4">
    <source>
        <dbReference type="Google" id="ProtNLM"/>
    </source>
</evidence>
<dbReference type="GO" id="GO:0035556">
    <property type="term" value="P:intracellular signal transduction"/>
    <property type="evidence" value="ECO:0007669"/>
    <property type="project" value="InterPro"/>
</dbReference>
<dbReference type="CDD" id="cd00060">
    <property type="entry name" value="FHA"/>
    <property type="match status" value="1"/>
</dbReference>
<dbReference type="SUPFAM" id="SSF55073">
    <property type="entry name" value="Nucleotide cyclase"/>
    <property type="match status" value="1"/>
</dbReference>
<dbReference type="InterPro" id="IPR050697">
    <property type="entry name" value="Adenylyl/Guanylyl_Cyclase_3/4"/>
</dbReference>
<dbReference type="CDD" id="cd07302">
    <property type="entry name" value="CHD"/>
    <property type="match status" value="1"/>
</dbReference>
<dbReference type="InterPro" id="IPR029787">
    <property type="entry name" value="Nucleotide_cyclase"/>
</dbReference>
<accession>A0A381VNN2</accession>
<dbReference type="InterPro" id="IPR000253">
    <property type="entry name" value="FHA_dom"/>
</dbReference>
<protein>
    <recommendedName>
        <fullName evidence="4">FHA domain-containing protein</fullName>
    </recommendedName>
</protein>
<dbReference type="SMART" id="SM00044">
    <property type="entry name" value="CYCc"/>
    <property type="match status" value="1"/>
</dbReference>
<feature type="domain" description="Guanylate cyclase" evidence="2">
    <location>
        <begin position="120"/>
        <end position="234"/>
    </location>
</feature>
<evidence type="ECO:0000313" key="3">
    <source>
        <dbReference type="EMBL" id="SVA41671.1"/>
    </source>
</evidence>
<dbReference type="EMBL" id="UINC01009285">
    <property type="protein sequence ID" value="SVA41671.1"/>
    <property type="molecule type" value="Genomic_DNA"/>
</dbReference>
<dbReference type="GO" id="GO:0009190">
    <property type="term" value="P:cyclic nucleotide biosynthetic process"/>
    <property type="evidence" value="ECO:0007669"/>
    <property type="project" value="InterPro"/>
</dbReference>
<reference evidence="3" key="1">
    <citation type="submission" date="2018-05" db="EMBL/GenBank/DDBJ databases">
        <authorList>
            <person name="Lanie J.A."/>
            <person name="Ng W.-L."/>
            <person name="Kazmierczak K.M."/>
            <person name="Andrzejewski T.M."/>
            <person name="Davidsen T.M."/>
            <person name="Wayne K.J."/>
            <person name="Tettelin H."/>
            <person name="Glass J.I."/>
            <person name="Rusch D."/>
            <person name="Podicherti R."/>
            <person name="Tsui H.-C.T."/>
            <person name="Winkler M.E."/>
        </authorList>
    </citation>
    <scope>NUCLEOTIDE SEQUENCE</scope>
</reference>
<feature type="domain" description="FHA" evidence="1">
    <location>
        <begin position="24"/>
        <end position="74"/>
    </location>
</feature>
<dbReference type="SMART" id="SM00240">
    <property type="entry name" value="FHA"/>
    <property type="match status" value="1"/>
</dbReference>
<name>A0A381VNN2_9ZZZZ</name>
<evidence type="ECO:0000259" key="1">
    <source>
        <dbReference type="PROSITE" id="PS50006"/>
    </source>
</evidence>
<dbReference type="Gene3D" id="2.60.200.20">
    <property type="match status" value="1"/>
</dbReference>
<dbReference type="PROSITE" id="PS50125">
    <property type="entry name" value="GUANYLATE_CYCLASE_2"/>
    <property type="match status" value="1"/>
</dbReference>
<dbReference type="Pfam" id="PF00211">
    <property type="entry name" value="Guanylate_cyc"/>
    <property type="match status" value="1"/>
</dbReference>
<dbReference type="Pfam" id="PF00498">
    <property type="entry name" value="FHA"/>
    <property type="match status" value="1"/>
</dbReference>
<dbReference type="PROSITE" id="PS50006">
    <property type="entry name" value="FHA_DOMAIN"/>
    <property type="match status" value="1"/>
</dbReference>
<dbReference type="InterPro" id="IPR008984">
    <property type="entry name" value="SMAD_FHA_dom_sf"/>
</dbReference>
<proteinExistence type="predicted"/>
<dbReference type="SUPFAM" id="SSF49879">
    <property type="entry name" value="SMAD/FHA domain"/>
    <property type="match status" value="1"/>
</dbReference>
<organism evidence="3">
    <name type="scientific">marine metagenome</name>
    <dbReference type="NCBI Taxonomy" id="408172"/>
    <lineage>
        <taxon>unclassified sequences</taxon>
        <taxon>metagenomes</taxon>
        <taxon>ecological metagenomes</taxon>
    </lineage>
</organism>
<evidence type="ECO:0000259" key="2">
    <source>
        <dbReference type="PROSITE" id="PS50125"/>
    </source>
</evidence>
<dbReference type="PANTHER" id="PTHR43081:SF1">
    <property type="entry name" value="ADENYLATE CYCLASE, TERMINAL-DIFFERENTIATION SPECIFIC"/>
    <property type="match status" value="1"/>
</dbReference>
<sequence length="282" mass="30670">MSFFIDIVAGPGNSVRFFLSATPTVVGRSHTCDVPIDDAYVSGRHAEFWEDDSGNCFVRDLNSSNGTSCNGQEMEASVTKTLQSGDRIDLADGKATITVSRQDQGVASKNRFPAPEGTVTFMFTDMQGSTDLVRDLGDIKSREVFRVHEEVLTEAILQNEGYIVKEQGDGFMAAFTSSRAGILCAITVQKKLMNLRDSDPDLPIHVRIGLNTGESIIENEDYFGRAVNEAARISAQAESEEILVSGVSKRMADSAGDMVFGESREIVLKGLPGSHVVHPIIW</sequence>